<name>D0A8I3_TRYB9</name>
<dbReference type="EMBL" id="FN554974">
    <property type="protein sequence ID" value="CBH17984.1"/>
    <property type="molecule type" value="Genomic_DNA"/>
</dbReference>
<gene>
    <name evidence="1" type="ORF">TbgDal_XI11030</name>
</gene>
<dbReference type="Proteomes" id="UP000002316">
    <property type="component" value="Chromosome 11"/>
</dbReference>
<evidence type="ECO:0000313" key="2">
    <source>
        <dbReference type="Proteomes" id="UP000002316"/>
    </source>
</evidence>
<sequence length="112" mass="12796">MPERTQVQFYVDHGGILESSPEWKDLSKKQASVKKNGRSFIWRKTHMRDKEAQCTMIPWHKNIRAAQSFKGSRVTTLLKNGAGVVQDSQQNGVYGRASVRLAPEKCHKHTFV</sequence>
<dbReference type="GeneID" id="23866248"/>
<dbReference type="KEGG" id="tbg:TbgDal_XI11030"/>
<accession>D0A8I3</accession>
<organism evidence="1 2">
    <name type="scientific">Trypanosoma brucei gambiense (strain MHOM/CI/86/DAL972)</name>
    <dbReference type="NCBI Taxonomy" id="679716"/>
    <lineage>
        <taxon>Eukaryota</taxon>
        <taxon>Discoba</taxon>
        <taxon>Euglenozoa</taxon>
        <taxon>Kinetoplastea</taxon>
        <taxon>Metakinetoplastina</taxon>
        <taxon>Trypanosomatida</taxon>
        <taxon>Trypanosomatidae</taxon>
        <taxon>Trypanosoma</taxon>
    </lineage>
</organism>
<proteinExistence type="predicted"/>
<protein>
    <submittedName>
        <fullName evidence="1">Uncharacterized protein</fullName>
    </submittedName>
</protein>
<evidence type="ECO:0000313" key="1">
    <source>
        <dbReference type="EMBL" id="CBH17984.1"/>
    </source>
</evidence>
<dbReference type="AlphaFoldDB" id="D0A8I3"/>
<dbReference type="RefSeq" id="XP_011780248.1">
    <property type="nucleotide sequence ID" value="XM_011781946.1"/>
</dbReference>
<reference evidence="2" key="1">
    <citation type="journal article" date="2010" name="PLoS Negl. Trop. Dis.">
        <title>The genome sequence of Trypanosoma brucei gambiense, causative agent of chronic human african trypanosomiasis.</title>
        <authorList>
            <person name="Jackson A.P."/>
            <person name="Sanders M."/>
            <person name="Berry A."/>
            <person name="McQuillan J."/>
            <person name="Aslett M.A."/>
            <person name="Quail M.A."/>
            <person name="Chukualim B."/>
            <person name="Capewell P."/>
            <person name="MacLeod A."/>
            <person name="Melville S.E."/>
            <person name="Gibson W."/>
            <person name="Barry J.D."/>
            <person name="Berriman M."/>
            <person name="Hertz-Fowler C."/>
        </authorList>
    </citation>
    <scope>NUCLEOTIDE SEQUENCE [LARGE SCALE GENOMIC DNA]</scope>
    <source>
        <strain evidence="2">MHOM/CI/86/DAL972</strain>
    </source>
</reference>